<dbReference type="AlphaFoldDB" id="K4AGR7"/>
<sequence>MPTAGNKRPAYKPLEQEHEEHEEHPDLPITRTSRARTGARKDERRAARPVELAALDPWIGAAAGQPASLAFAAVLASFCFGLSTLILNRVNQEHWVLIKRTACTCGSSSALRLYAWTTKI</sequence>
<keyword evidence="4" id="KW-1185">Reference proteome</keyword>
<feature type="compositionally biased region" description="Basic and acidic residues" evidence="1">
    <location>
        <begin position="14"/>
        <end position="26"/>
    </location>
</feature>
<name>K4AGR7_SETIT</name>
<feature type="transmembrane region" description="Helical" evidence="2">
    <location>
        <begin position="67"/>
        <end position="90"/>
    </location>
</feature>
<organism evidence="3 4">
    <name type="scientific">Setaria italica</name>
    <name type="common">Foxtail millet</name>
    <name type="synonym">Panicum italicum</name>
    <dbReference type="NCBI Taxonomy" id="4555"/>
    <lineage>
        <taxon>Eukaryota</taxon>
        <taxon>Viridiplantae</taxon>
        <taxon>Streptophyta</taxon>
        <taxon>Embryophyta</taxon>
        <taxon>Tracheophyta</taxon>
        <taxon>Spermatophyta</taxon>
        <taxon>Magnoliopsida</taxon>
        <taxon>Liliopsida</taxon>
        <taxon>Poales</taxon>
        <taxon>Poaceae</taxon>
        <taxon>PACMAD clade</taxon>
        <taxon>Panicoideae</taxon>
        <taxon>Panicodae</taxon>
        <taxon>Paniceae</taxon>
        <taxon>Cenchrinae</taxon>
        <taxon>Setaria</taxon>
    </lineage>
</organism>
<reference evidence="4" key="1">
    <citation type="journal article" date="2012" name="Nat. Biotechnol.">
        <title>Reference genome sequence of the model plant Setaria.</title>
        <authorList>
            <person name="Bennetzen J.L."/>
            <person name="Schmutz J."/>
            <person name="Wang H."/>
            <person name="Percifield R."/>
            <person name="Hawkins J."/>
            <person name="Pontaroli A.C."/>
            <person name="Estep M."/>
            <person name="Feng L."/>
            <person name="Vaughn J.N."/>
            <person name="Grimwood J."/>
            <person name="Jenkins J."/>
            <person name="Barry K."/>
            <person name="Lindquist E."/>
            <person name="Hellsten U."/>
            <person name="Deshpande S."/>
            <person name="Wang X."/>
            <person name="Wu X."/>
            <person name="Mitros T."/>
            <person name="Triplett J."/>
            <person name="Yang X."/>
            <person name="Ye C.Y."/>
            <person name="Mauro-Herrera M."/>
            <person name="Wang L."/>
            <person name="Li P."/>
            <person name="Sharma M."/>
            <person name="Sharma R."/>
            <person name="Ronald P.C."/>
            <person name="Panaud O."/>
            <person name="Kellogg E.A."/>
            <person name="Brutnell T.P."/>
            <person name="Doust A.N."/>
            <person name="Tuskan G.A."/>
            <person name="Rokhsar D."/>
            <person name="Devos K.M."/>
        </authorList>
    </citation>
    <scope>NUCLEOTIDE SEQUENCE [LARGE SCALE GENOMIC DNA]</scope>
    <source>
        <strain evidence="4">cv. Yugu1</strain>
    </source>
</reference>
<dbReference type="EMBL" id="AGNK02005329">
    <property type="status" value="NOT_ANNOTATED_CDS"/>
    <property type="molecule type" value="Genomic_DNA"/>
</dbReference>
<accession>K4AGR7</accession>
<protein>
    <submittedName>
        <fullName evidence="3">Uncharacterized protein</fullName>
    </submittedName>
</protein>
<dbReference type="InParanoid" id="K4AGR7"/>
<keyword evidence="2" id="KW-1133">Transmembrane helix</keyword>
<dbReference type="Gramene" id="KQK86747">
    <property type="protein sequence ID" value="KQK86747"/>
    <property type="gene ID" value="SETIT_038074mg"/>
</dbReference>
<evidence type="ECO:0000256" key="2">
    <source>
        <dbReference type="SAM" id="Phobius"/>
    </source>
</evidence>
<proteinExistence type="predicted"/>
<evidence type="ECO:0000313" key="3">
    <source>
        <dbReference type="EnsemblPlants" id="KQK86747"/>
    </source>
</evidence>
<dbReference type="HOGENOM" id="CLU_2053760_0_0_1"/>
<feature type="region of interest" description="Disordered" evidence="1">
    <location>
        <begin position="1"/>
        <end position="47"/>
    </location>
</feature>
<keyword evidence="2" id="KW-0812">Transmembrane</keyword>
<dbReference type="EnsemblPlants" id="KQK86747">
    <property type="protein sequence ID" value="KQK86747"/>
    <property type="gene ID" value="SETIT_038074mg"/>
</dbReference>
<keyword evidence="2" id="KW-0472">Membrane</keyword>
<evidence type="ECO:0000256" key="1">
    <source>
        <dbReference type="SAM" id="MobiDB-lite"/>
    </source>
</evidence>
<reference evidence="3" key="2">
    <citation type="submission" date="2018-08" db="UniProtKB">
        <authorList>
            <consortium name="EnsemblPlants"/>
        </authorList>
    </citation>
    <scope>IDENTIFICATION</scope>
    <source>
        <strain evidence="3">Yugu1</strain>
    </source>
</reference>
<dbReference type="Proteomes" id="UP000004995">
    <property type="component" value="Unassembled WGS sequence"/>
</dbReference>
<evidence type="ECO:0000313" key="4">
    <source>
        <dbReference type="Proteomes" id="UP000004995"/>
    </source>
</evidence>